<evidence type="ECO:0000256" key="5">
    <source>
        <dbReference type="ARBA" id="ARBA00023242"/>
    </source>
</evidence>
<gene>
    <name evidence="8" type="ORF">CHILSU_LOCUS3532</name>
</gene>
<proteinExistence type="inferred from homology"/>
<reference evidence="8" key="1">
    <citation type="submission" date="2021-12" db="EMBL/GenBank/DDBJ databases">
        <authorList>
            <person name="King R."/>
        </authorList>
    </citation>
    <scope>NUCLEOTIDE SEQUENCE</scope>
</reference>
<sequence>MSFSRFVLNVYYLFAPNSSYRFVSQSFIYIYFLRLTMSSSSSENEADVDNTAQEEQDEGDRTSIRAELSSLSFEELQNLKQKLGAKVYNEALFGKKDKHVDNKPKVFKRENKNRPREISSKKPVPFLSAAPAAKKKEIRDPRFDPLCGEFDKKQFSEDYNFLSDLRIKDIKAIRAELKETTDPEREKKLRRLLQRLNDQHKASKKKKVESEKVVGHKEQLKADFREGKQPHFKNKSEQRVEALVKQYEELKKEGSGRIQRHLKRRQQKVKKRSHRAPTGVS</sequence>
<dbReference type="PANTHER" id="PTHR21738">
    <property type="entry name" value="RIBOSOMAL RNA PROCESSING PROTEIN 36 HOMOLOG"/>
    <property type="match status" value="1"/>
</dbReference>
<dbReference type="PANTHER" id="PTHR21738:SF0">
    <property type="entry name" value="RIBOSOMAL RNA PROCESSING PROTEIN 36 HOMOLOG"/>
    <property type="match status" value="1"/>
</dbReference>
<keyword evidence="3 6" id="KW-0690">Ribosome biogenesis</keyword>
<accession>A0ABN8L6Z2</accession>
<evidence type="ECO:0000256" key="6">
    <source>
        <dbReference type="RuleBase" id="RU368027"/>
    </source>
</evidence>
<evidence type="ECO:0000313" key="8">
    <source>
        <dbReference type="EMBL" id="CAH2983203.1"/>
    </source>
</evidence>
<evidence type="ECO:0000256" key="1">
    <source>
        <dbReference type="ARBA" id="ARBA00004604"/>
    </source>
</evidence>
<comment type="function">
    <text evidence="6">Component of the 90S pre-ribosome involved in the maturation of rRNAs. Required for early cleavages of the pre-RNAs in the 40S ribosomal subunit maturation pathway.</text>
</comment>
<organism evidence="8 9">
    <name type="scientific">Chilo suppressalis</name>
    <name type="common">Asiatic rice borer moth</name>
    <dbReference type="NCBI Taxonomy" id="168631"/>
    <lineage>
        <taxon>Eukaryota</taxon>
        <taxon>Metazoa</taxon>
        <taxon>Ecdysozoa</taxon>
        <taxon>Arthropoda</taxon>
        <taxon>Hexapoda</taxon>
        <taxon>Insecta</taxon>
        <taxon>Pterygota</taxon>
        <taxon>Neoptera</taxon>
        <taxon>Endopterygota</taxon>
        <taxon>Lepidoptera</taxon>
        <taxon>Glossata</taxon>
        <taxon>Ditrysia</taxon>
        <taxon>Pyraloidea</taxon>
        <taxon>Crambidae</taxon>
        <taxon>Crambinae</taxon>
        <taxon>Chilo</taxon>
    </lineage>
</organism>
<comment type="subcellular location">
    <subcellularLocation>
        <location evidence="1 6">Nucleus</location>
        <location evidence="1 6">Nucleolus</location>
    </subcellularLocation>
</comment>
<dbReference type="EMBL" id="OU963910">
    <property type="protein sequence ID" value="CAH2983203.1"/>
    <property type="molecule type" value="Genomic_DNA"/>
</dbReference>
<evidence type="ECO:0000313" key="9">
    <source>
        <dbReference type="Proteomes" id="UP001153292"/>
    </source>
</evidence>
<comment type="similarity">
    <text evidence="2 6">Belongs to the RRP36 family.</text>
</comment>
<protein>
    <recommendedName>
        <fullName evidence="6">rRNA biogenesis protein RRP36</fullName>
    </recommendedName>
</protein>
<keyword evidence="6" id="KW-0687">Ribonucleoprotein</keyword>
<dbReference type="InterPro" id="IPR009292">
    <property type="entry name" value="RRP36"/>
</dbReference>
<feature type="compositionally biased region" description="Basic residues" evidence="7">
    <location>
        <begin position="258"/>
        <end position="275"/>
    </location>
</feature>
<evidence type="ECO:0000256" key="2">
    <source>
        <dbReference type="ARBA" id="ARBA00009418"/>
    </source>
</evidence>
<dbReference type="Proteomes" id="UP001153292">
    <property type="component" value="Chromosome 17"/>
</dbReference>
<keyword evidence="4 6" id="KW-0698">rRNA processing</keyword>
<keyword evidence="9" id="KW-1185">Reference proteome</keyword>
<evidence type="ECO:0000256" key="4">
    <source>
        <dbReference type="ARBA" id="ARBA00022552"/>
    </source>
</evidence>
<keyword evidence="5 6" id="KW-0539">Nucleus</keyword>
<feature type="region of interest" description="Disordered" evidence="7">
    <location>
        <begin position="252"/>
        <end position="281"/>
    </location>
</feature>
<feature type="compositionally biased region" description="Basic and acidic residues" evidence="7">
    <location>
        <begin position="208"/>
        <end position="238"/>
    </location>
</feature>
<feature type="region of interest" description="Disordered" evidence="7">
    <location>
        <begin position="197"/>
        <end position="238"/>
    </location>
</feature>
<comment type="subunit">
    <text evidence="6">Associates with 90S and pre-40S pre-ribosomal particles.</text>
</comment>
<evidence type="ECO:0000256" key="3">
    <source>
        <dbReference type="ARBA" id="ARBA00022517"/>
    </source>
</evidence>
<evidence type="ECO:0000256" key="7">
    <source>
        <dbReference type="SAM" id="MobiDB-lite"/>
    </source>
</evidence>
<name>A0ABN8L6Z2_CHISP</name>
<dbReference type="Pfam" id="PF06102">
    <property type="entry name" value="RRP36"/>
    <property type="match status" value="1"/>
</dbReference>